<evidence type="ECO:0008006" key="4">
    <source>
        <dbReference type="Google" id="ProtNLM"/>
    </source>
</evidence>
<gene>
    <name evidence="2" type="ORF">D7S86_01760</name>
</gene>
<feature type="region of interest" description="Disordered" evidence="1">
    <location>
        <begin position="117"/>
        <end position="140"/>
    </location>
</feature>
<dbReference type="AlphaFoldDB" id="A0A494Y9T0"/>
<accession>A0A494Y9T0</accession>
<sequence>MKPIDLNPKVRRVSPLFWVFESLEDDPGFMTRKFFMMDAAYLDGLLCLAVSQGEEPWNGLAVCTSQDHHASLLDDVPELVVHPVIGKWLYVSQTHPEFESIALKLARLVGRRDARIGVEPGSRKRSGAASRARKTPRKKP</sequence>
<keyword evidence="3" id="KW-1185">Reference proteome</keyword>
<dbReference type="Proteomes" id="UP000270342">
    <property type="component" value="Unassembled WGS sequence"/>
</dbReference>
<proteinExistence type="predicted"/>
<dbReference type="RefSeq" id="WP_121084192.1">
    <property type="nucleotide sequence ID" value="NZ_RBZU01000001.1"/>
</dbReference>
<organism evidence="2 3">
    <name type="scientific">Pararobbsia silviterrae</name>
    <dbReference type="NCBI Taxonomy" id="1792498"/>
    <lineage>
        <taxon>Bacteria</taxon>
        <taxon>Pseudomonadati</taxon>
        <taxon>Pseudomonadota</taxon>
        <taxon>Betaproteobacteria</taxon>
        <taxon>Burkholderiales</taxon>
        <taxon>Burkholderiaceae</taxon>
        <taxon>Pararobbsia</taxon>
    </lineage>
</organism>
<feature type="compositionally biased region" description="Basic residues" evidence="1">
    <location>
        <begin position="123"/>
        <end position="140"/>
    </location>
</feature>
<name>A0A494Y9T0_9BURK</name>
<reference evidence="2 3" key="1">
    <citation type="submission" date="2018-10" db="EMBL/GenBank/DDBJ databases">
        <title>Robbsia sp. DHC34, isolated from soil.</title>
        <authorList>
            <person name="Gao Z.-H."/>
            <person name="Qiu L.-H."/>
        </authorList>
    </citation>
    <scope>NUCLEOTIDE SEQUENCE [LARGE SCALE GENOMIC DNA]</scope>
    <source>
        <strain evidence="2 3">DHC34</strain>
    </source>
</reference>
<protein>
    <recommendedName>
        <fullName evidence="4">MmcQ/YjbR family DNA-binding protein</fullName>
    </recommendedName>
</protein>
<evidence type="ECO:0000313" key="2">
    <source>
        <dbReference type="EMBL" id="RKP59369.1"/>
    </source>
</evidence>
<comment type="caution">
    <text evidence="2">The sequence shown here is derived from an EMBL/GenBank/DDBJ whole genome shotgun (WGS) entry which is preliminary data.</text>
</comment>
<dbReference type="OrthoDB" id="121807at2"/>
<evidence type="ECO:0000256" key="1">
    <source>
        <dbReference type="SAM" id="MobiDB-lite"/>
    </source>
</evidence>
<evidence type="ECO:0000313" key="3">
    <source>
        <dbReference type="Proteomes" id="UP000270342"/>
    </source>
</evidence>
<dbReference type="EMBL" id="RBZU01000001">
    <property type="protein sequence ID" value="RKP59369.1"/>
    <property type="molecule type" value="Genomic_DNA"/>
</dbReference>